<dbReference type="Gene3D" id="3.40.50.720">
    <property type="entry name" value="NAD(P)-binding Rossmann-like Domain"/>
    <property type="match status" value="1"/>
</dbReference>
<dbReference type="AlphaFoldDB" id="A0A7S6VXI1"/>
<dbReference type="InterPro" id="IPR036291">
    <property type="entry name" value="NAD(P)-bd_dom_sf"/>
</dbReference>
<dbReference type="RefSeq" id="WP_180046190.1">
    <property type="nucleotide sequence ID" value="NZ_CP048659.1"/>
</dbReference>
<dbReference type="GO" id="GO:0016491">
    <property type="term" value="F:oxidoreductase activity"/>
    <property type="evidence" value="ECO:0007669"/>
    <property type="project" value="UniProtKB-KW"/>
</dbReference>
<evidence type="ECO:0000256" key="2">
    <source>
        <dbReference type="ARBA" id="ARBA00023002"/>
    </source>
</evidence>
<dbReference type="EMBL" id="CP048659">
    <property type="protein sequence ID" value="QOW46691.1"/>
    <property type="molecule type" value="Genomic_DNA"/>
</dbReference>
<evidence type="ECO:0000313" key="3">
    <source>
        <dbReference type="EMBL" id="QOW46691.1"/>
    </source>
</evidence>
<dbReference type="CDD" id="cd05233">
    <property type="entry name" value="SDR_c"/>
    <property type="match status" value="1"/>
</dbReference>
<dbReference type="InterPro" id="IPR002347">
    <property type="entry name" value="SDR_fam"/>
</dbReference>
<protein>
    <submittedName>
        <fullName evidence="3">SDR family oxidoreductase</fullName>
    </submittedName>
</protein>
<sequence length="245" mass="25875">MNRQKIVIVTGASGGIGFEIAKTYINRGDNVIGTGLNLDKLVNAHKALGNAENFHYLAGDISQQKTVEELFQFAQAKFSRVDVVVHNAGIFIGKPVTEYSETDINSMIDINLRSFIYISQAVAKNMATIGGKLVVITAALAIQPNAKQPALLPILTKSGLNGAVKGLALELAPLNIQVNAVAPGLIETPMHGANEEVRNALKGMSPMHQVGQPADIANAVLYLTDSSFVTGTILPVDGGSTSGVW</sequence>
<name>A0A7S6VXI1_9GAMM</name>
<keyword evidence="2" id="KW-0560">Oxidoreductase</keyword>
<dbReference type="FunFam" id="3.40.50.720:FF:000084">
    <property type="entry name" value="Short-chain dehydrogenase reductase"/>
    <property type="match status" value="1"/>
</dbReference>
<accession>A0A7S6VXI1</accession>
<gene>
    <name evidence="3" type="ORF">G0028_12720</name>
</gene>
<dbReference type="Pfam" id="PF13561">
    <property type="entry name" value="adh_short_C2"/>
    <property type="match status" value="1"/>
</dbReference>
<dbReference type="Proteomes" id="UP000593966">
    <property type="component" value="Chromosome"/>
</dbReference>
<comment type="similarity">
    <text evidence="1">Belongs to the short-chain dehydrogenases/reductases (SDR) family.</text>
</comment>
<dbReference type="PRINTS" id="PR00081">
    <property type="entry name" value="GDHRDH"/>
</dbReference>
<evidence type="ECO:0000256" key="1">
    <source>
        <dbReference type="ARBA" id="ARBA00006484"/>
    </source>
</evidence>
<dbReference type="SUPFAM" id="SSF51735">
    <property type="entry name" value="NAD(P)-binding Rossmann-fold domains"/>
    <property type="match status" value="1"/>
</dbReference>
<reference evidence="3 4" key="1">
    <citation type="submission" date="2020-02" db="EMBL/GenBank/DDBJ databases">
        <title>Tigecycline-resistant Acinetobacter species from pigs and migratory birds.</title>
        <authorList>
            <person name="Chen C."/>
            <person name="Sun J."/>
            <person name="Liao X.-P."/>
            <person name="Liu Y.-H."/>
        </authorList>
    </citation>
    <scope>NUCLEOTIDE SEQUENCE [LARGE SCALE GENOMIC DNA]</scope>
    <source>
        <strain evidence="3 4">YH12207_T</strain>
    </source>
</reference>
<organism evidence="3 4">
    <name type="scientific">Acinetobacter piscicola</name>
    <dbReference type="NCBI Taxonomy" id="2006115"/>
    <lineage>
        <taxon>Bacteria</taxon>
        <taxon>Pseudomonadati</taxon>
        <taxon>Pseudomonadota</taxon>
        <taxon>Gammaproteobacteria</taxon>
        <taxon>Moraxellales</taxon>
        <taxon>Moraxellaceae</taxon>
        <taxon>Acinetobacter</taxon>
    </lineage>
</organism>
<dbReference type="PANTHER" id="PTHR43639:SF1">
    <property type="entry name" value="SHORT-CHAIN DEHYDROGENASE_REDUCTASE FAMILY PROTEIN"/>
    <property type="match status" value="1"/>
</dbReference>
<proteinExistence type="inferred from homology"/>
<dbReference type="PANTHER" id="PTHR43639">
    <property type="entry name" value="OXIDOREDUCTASE, SHORT-CHAIN DEHYDROGENASE/REDUCTASE FAMILY (AFU_ORTHOLOGUE AFUA_5G02870)"/>
    <property type="match status" value="1"/>
</dbReference>
<keyword evidence="4" id="KW-1185">Reference proteome</keyword>
<evidence type="ECO:0000313" key="4">
    <source>
        <dbReference type="Proteomes" id="UP000593966"/>
    </source>
</evidence>